<evidence type="ECO:0000256" key="9">
    <source>
        <dbReference type="PIRSR" id="PIRSR000362-1"/>
    </source>
</evidence>
<dbReference type="Pfam" id="PF07992">
    <property type="entry name" value="Pyr_redox_2"/>
    <property type="match status" value="1"/>
</dbReference>
<name>A0A9P8SYP7_9ASCO</name>
<evidence type="ECO:0000256" key="7">
    <source>
        <dbReference type="ARBA" id="ARBA00048933"/>
    </source>
</evidence>
<dbReference type="InterPro" id="IPR036188">
    <property type="entry name" value="FAD/NAD-bd_sf"/>
</dbReference>
<keyword evidence="4 8" id="KW-0274">FAD</keyword>
<reference evidence="12" key="2">
    <citation type="submission" date="2021-01" db="EMBL/GenBank/DDBJ databases">
        <authorList>
            <person name="Schikora-Tamarit M.A."/>
        </authorList>
    </citation>
    <scope>NUCLEOTIDE SEQUENCE</scope>
    <source>
        <strain evidence="12">NCAIM Y.01608</strain>
    </source>
</reference>
<dbReference type="EMBL" id="JAEUBD010001571">
    <property type="protein sequence ID" value="KAH3658701.1"/>
    <property type="molecule type" value="Genomic_DNA"/>
</dbReference>
<keyword evidence="5 8" id="KW-0521">NADP</keyword>
<dbReference type="Gene3D" id="3.50.50.60">
    <property type="entry name" value="FAD/NAD(P)-binding domain"/>
    <property type="match status" value="1"/>
</dbReference>
<feature type="binding site" evidence="9">
    <location>
        <begin position="377"/>
        <end position="379"/>
    </location>
    <ligand>
        <name>FAD</name>
        <dbReference type="ChEBI" id="CHEBI:57692"/>
    </ligand>
</feature>
<evidence type="ECO:0000256" key="4">
    <source>
        <dbReference type="ARBA" id="ARBA00022827"/>
    </source>
</evidence>
<comment type="subcellular location">
    <subcellularLocation>
        <location evidence="8">Mitochondrion</location>
    </subcellularLocation>
</comment>
<comment type="cofactor">
    <cofactor evidence="1 8 9">
        <name>FAD</name>
        <dbReference type="ChEBI" id="CHEBI:57692"/>
    </cofactor>
</comment>
<keyword evidence="8" id="KW-0496">Mitochondrion</keyword>
<proteinExistence type="inferred from homology"/>
<protein>
    <recommendedName>
        <fullName evidence="8">NADPH:adrenodoxin oxidoreductase, mitochondrial</fullName>
        <ecNumber evidence="8">1.18.1.6</ecNumber>
    </recommendedName>
</protein>
<feature type="domain" description="FAD/NAD(P)-binding" evidence="11">
    <location>
        <begin position="16"/>
        <end position="222"/>
    </location>
</feature>
<dbReference type="Proteomes" id="UP000788993">
    <property type="component" value="Unassembled WGS sequence"/>
</dbReference>
<evidence type="ECO:0000313" key="13">
    <source>
        <dbReference type="Proteomes" id="UP000788993"/>
    </source>
</evidence>
<dbReference type="AlphaFoldDB" id="A0A9P8SYP7"/>
<dbReference type="GO" id="GO:0016491">
    <property type="term" value="F:oxidoreductase activity"/>
    <property type="evidence" value="ECO:0007669"/>
    <property type="project" value="UniProtKB-KW"/>
</dbReference>
<dbReference type="Gene3D" id="3.40.50.720">
    <property type="entry name" value="NAD(P)-binding Rossmann-like Domain"/>
    <property type="match status" value="1"/>
</dbReference>
<feature type="binding site" evidence="10">
    <location>
        <begin position="162"/>
        <end position="165"/>
    </location>
    <ligand>
        <name>NADP(+)</name>
        <dbReference type="ChEBI" id="CHEBI:58349"/>
    </ligand>
</feature>
<dbReference type="PIRSF" id="PIRSF000362">
    <property type="entry name" value="FNR"/>
    <property type="match status" value="1"/>
</dbReference>
<comment type="catalytic activity">
    <reaction evidence="7 8">
        <text>2 reduced [adrenodoxin] + NADP(+) + H(+) = 2 oxidized [adrenodoxin] + NADPH</text>
        <dbReference type="Rhea" id="RHEA:42312"/>
        <dbReference type="Rhea" id="RHEA-COMP:9998"/>
        <dbReference type="Rhea" id="RHEA-COMP:9999"/>
        <dbReference type="ChEBI" id="CHEBI:15378"/>
        <dbReference type="ChEBI" id="CHEBI:33737"/>
        <dbReference type="ChEBI" id="CHEBI:33738"/>
        <dbReference type="ChEBI" id="CHEBI:57783"/>
        <dbReference type="ChEBI" id="CHEBI:58349"/>
        <dbReference type="EC" id="1.18.1.6"/>
    </reaction>
</comment>
<sequence>MRLPRPHLIRFFSTPRVAVIGSGPAAFYTSLDILKYDIPVQIDMFEKRPCPFGLVRFGVAPDHPEVKSCQERFHDASKDPRFRFFGNVEIGRDIKLKEIYDNYDSVVYAYGSSKENRLGIAGEDHSAVINSKDFVGWYNGDPKNQDLNPPLDKAEQVTIIGNGNVAMDIVRILLAPAKHWENTDITPYALDMLQKSIVRKVTVSARRGFLESKFSNKEFRECLELNKYGVAFTGWDAETFEPLLAGMKLGRVEKRRLQLVQKYCQPAAEGKSWRLDYLQTPLGIKVDPKEPSLLKETIFRKNRVSPSGEIVPAEELNSVSNQLLILCIGYKGDALAEFGELNIPFDANRGAIPNNEGRIEGVERSYCVGWIANASRGSINSTVADSSVVASHIVADLSKIQDTAKKGREAITRLLTQRNVKAISWDDWLRIEQYERSQGRKLTDFHSMLSVCNDGS</sequence>
<feature type="binding site" evidence="9">
    <location>
        <position position="90"/>
    </location>
    <ligand>
        <name>FAD</name>
        <dbReference type="ChEBI" id="CHEBI:57692"/>
    </ligand>
</feature>
<dbReference type="PRINTS" id="PR00419">
    <property type="entry name" value="ADXRDTASE"/>
</dbReference>
<evidence type="ECO:0000256" key="5">
    <source>
        <dbReference type="ARBA" id="ARBA00022857"/>
    </source>
</evidence>
<dbReference type="InterPro" id="IPR023753">
    <property type="entry name" value="FAD/NAD-binding_dom"/>
</dbReference>
<accession>A0A9P8SYP7</accession>
<comment type="caution">
    <text evidence="12">The sequence shown here is derived from an EMBL/GenBank/DDBJ whole genome shotgun (WGS) entry which is preliminary data.</text>
</comment>
<evidence type="ECO:0000256" key="2">
    <source>
        <dbReference type="ARBA" id="ARBA00008312"/>
    </source>
</evidence>
<evidence type="ECO:0000313" key="12">
    <source>
        <dbReference type="EMBL" id="KAH3658701.1"/>
    </source>
</evidence>
<evidence type="ECO:0000256" key="1">
    <source>
        <dbReference type="ARBA" id="ARBA00001974"/>
    </source>
</evidence>
<feature type="binding site" evidence="9">
    <location>
        <position position="54"/>
    </location>
    <ligand>
        <name>FAD</name>
        <dbReference type="ChEBI" id="CHEBI:57692"/>
    </ligand>
</feature>
<dbReference type="PANTHER" id="PTHR48467">
    <property type="entry name" value="GLUTAMATE SYNTHASE 1 [NADH], CHLOROPLASTIC-LIKE"/>
    <property type="match status" value="1"/>
</dbReference>
<dbReference type="SUPFAM" id="SSF51971">
    <property type="entry name" value="Nucleotide-binding domain"/>
    <property type="match status" value="1"/>
</dbReference>
<feature type="binding site" evidence="9">
    <location>
        <position position="370"/>
    </location>
    <ligand>
        <name>FAD</name>
        <dbReference type="ChEBI" id="CHEBI:57692"/>
    </ligand>
</feature>
<reference evidence="12" key="1">
    <citation type="journal article" date="2021" name="Open Biol.">
        <title>Shared evolutionary footprints suggest mitochondrial oxidative damage underlies multiple complex I losses in fungi.</title>
        <authorList>
            <person name="Schikora-Tamarit M.A."/>
            <person name="Marcet-Houben M."/>
            <person name="Nosek J."/>
            <person name="Gabaldon T."/>
        </authorList>
    </citation>
    <scope>NUCLEOTIDE SEQUENCE</scope>
    <source>
        <strain evidence="12">NCAIM Y.01608</strain>
    </source>
</reference>
<dbReference type="EC" id="1.18.1.6" evidence="8"/>
<organism evidence="12 13">
    <name type="scientific">Ogataea polymorpha</name>
    <dbReference type="NCBI Taxonomy" id="460523"/>
    <lineage>
        <taxon>Eukaryota</taxon>
        <taxon>Fungi</taxon>
        <taxon>Dikarya</taxon>
        <taxon>Ascomycota</taxon>
        <taxon>Saccharomycotina</taxon>
        <taxon>Pichiomycetes</taxon>
        <taxon>Pichiales</taxon>
        <taxon>Pichiaceae</taxon>
        <taxon>Ogataea</taxon>
    </lineage>
</organism>
<evidence type="ECO:0000256" key="8">
    <source>
        <dbReference type="PIRNR" id="PIRNR000362"/>
    </source>
</evidence>
<evidence type="ECO:0000256" key="10">
    <source>
        <dbReference type="PIRSR" id="PIRSR000362-2"/>
    </source>
</evidence>
<dbReference type="InterPro" id="IPR021163">
    <property type="entry name" value="Ferredox_Rdtase_adrenod"/>
</dbReference>
<keyword evidence="6 8" id="KW-0560">Oxidoreductase</keyword>
<dbReference type="PANTHER" id="PTHR48467:SF1">
    <property type="entry name" value="GLUTAMATE SYNTHASE 1 [NADH], CHLOROPLASTIC-LIKE"/>
    <property type="match status" value="1"/>
</dbReference>
<feature type="binding site" evidence="9">
    <location>
        <position position="46"/>
    </location>
    <ligand>
        <name>FAD</name>
        <dbReference type="ChEBI" id="CHEBI:57692"/>
    </ligand>
</feature>
<feature type="binding site" evidence="10">
    <location>
        <position position="218"/>
    </location>
    <ligand>
        <name>NADP(+)</name>
        <dbReference type="ChEBI" id="CHEBI:58349"/>
    </ligand>
</feature>
<gene>
    <name evidence="12" type="ORF">OGATHE_006425</name>
</gene>
<feature type="binding site" evidence="10">
    <location>
        <position position="377"/>
    </location>
    <ligand>
        <name>NADP(+)</name>
        <dbReference type="ChEBI" id="CHEBI:58349"/>
    </ligand>
</feature>
<dbReference type="InterPro" id="IPR055275">
    <property type="entry name" value="Ferredox_Rdtase"/>
</dbReference>
<comment type="similarity">
    <text evidence="2 8">Belongs to the ferredoxin--NADP reductase type 1 family.</text>
</comment>
<keyword evidence="13" id="KW-1185">Reference proteome</keyword>
<feature type="binding site" evidence="10">
    <location>
        <begin position="206"/>
        <end position="207"/>
    </location>
    <ligand>
        <name>NADP(+)</name>
        <dbReference type="ChEBI" id="CHEBI:58349"/>
    </ligand>
</feature>
<keyword evidence="3 8" id="KW-0285">Flavoprotein</keyword>
<feature type="binding site" evidence="9">
    <location>
        <position position="25"/>
    </location>
    <ligand>
        <name>FAD</name>
        <dbReference type="ChEBI" id="CHEBI:57692"/>
    </ligand>
</feature>
<dbReference type="GO" id="GO:0005739">
    <property type="term" value="C:mitochondrion"/>
    <property type="evidence" value="ECO:0007669"/>
    <property type="project" value="UniProtKB-SubCell"/>
</dbReference>
<evidence type="ECO:0000256" key="3">
    <source>
        <dbReference type="ARBA" id="ARBA00022630"/>
    </source>
</evidence>
<evidence type="ECO:0000259" key="11">
    <source>
        <dbReference type="Pfam" id="PF07992"/>
    </source>
</evidence>
<evidence type="ECO:0000256" key="6">
    <source>
        <dbReference type="ARBA" id="ARBA00023002"/>
    </source>
</evidence>